<feature type="transmembrane region" description="Helical" evidence="1">
    <location>
        <begin position="147"/>
        <end position="166"/>
    </location>
</feature>
<comment type="caution">
    <text evidence="2">The sequence shown here is derived from an EMBL/GenBank/DDBJ whole genome shotgun (WGS) entry which is preliminary data.</text>
</comment>
<reference evidence="2 3" key="1">
    <citation type="submission" date="2018-06" db="EMBL/GenBank/DDBJ databases">
        <title>The draft genome sequence of Crocinitomix sp. SM1701.</title>
        <authorList>
            <person name="Zhang X."/>
        </authorList>
    </citation>
    <scope>NUCLEOTIDE SEQUENCE [LARGE SCALE GENOMIC DNA]</scope>
    <source>
        <strain evidence="2 3">SM1701</strain>
    </source>
</reference>
<protein>
    <submittedName>
        <fullName evidence="2">Quinol:cytochrome C oxidoreductase</fullName>
    </submittedName>
</protein>
<dbReference type="Proteomes" id="UP000249248">
    <property type="component" value="Unassembled WGS sequence"/>
</dbReference>
<feature type="transmembrane region" description="Helical" evidence="1">
    <location>
        <begin position="363"/>
        <end position="382"/>
    </location>
</feature>
<feature type="transmembrane region" description="Helical" evidence="1">
    <location>
        <begin position="329"/>
        <end position="351"/>
    </location>
</feature>
<feature type="transmembrane region" description="Helical" evidence="1">
    <location>
        <begin position="186"/>
        <end position="208"/>
    </location>
</feature>
<gene>
    <name evidence="2" type="ORF">DNU06_03505</name>
</gene>
<proteinExistence type="predicted"/>
<feature type="transmembrane region" description="Helical" evidence="1">
    <location>
        <begin position="12"/>
        <end position="30"/>
    </location>
</feature>
<feature type="transmembrane region" description="Helical" evidence="1">
    <location>
        <begin position="220"/>
        <end position="243"/>
    </location>
</feature>
<keyword evidence="1" id="KW-1133">Transmembrane helix</keyword>
<keyword evidence="1" id="KW-0812">Transmembrane</keyword>
<organism evidence="2 3">
    <name type="scientific">Putridiphycobacter roseus</name>
    <dbReference type="NCBI Taxonomy" id="2219161"/>
    <lineage>
        <taxon>Bacteria</taxon>
        <taxon>Pseudomonadati</taxon>
        <taxon>Bacteroidota</taxon>
        <taxon>Flavobacteriia</taxon>
        <taxon>Flavobacteriales</taxon>
        <taxon>Crocinitomicaceae</taxon>
        <taxon>Putridiphycobacter</taxon>
    </lineage>
</organism>
<feature type="transmembrane region" description="Helical" evidence="1">
    <location>
        <begin position="80"/>
        <end position="104"/>
    </location>
</feature>
<feature type="transmembrane region" description="Helical" evidence="1">
    <location>
        <begin position="50"/>
        <end position="68"/>
    </location>
</feature>
<dbReference type="RefSeq" id="WP_111061808.1">
    <property type="nucleotide sequence ID" value="NZ_JBHUCU010000007.1"/>
</dbReference>
<dbReference type="PANTHER" id="PTHR43044:SF1">
    <property type="entry name" value="QUINOL:CYTOCHROME C OXIDOREDUCTASE QUINONE-BINDING SUBUNIT 2"/>
    <property type="match status" value="1"/>
</dbReference>
<name>A0A2W1NM23_9FLAO</name>
<keyword evidence="1" id="KW-0472">Membrane</keyword>
<feature type="transmembrane region" description="Helical" evidence="1">
    <location>
        <begin position="303"/>
        <end position="322"/>
    </location>
</feature>
<keyword evidence="3" id="KW-1185">Reference proteome</keyword>
<dbReference type="AlphaFoldDB" id="A0A2W1NM23"/>
<accession>A0A2W1NM23</accession>
<evidence type="ECO:0000313" key="2">
    <source>
        <dbReference type="EMBL" id="PZE18906.1"/>
    </source>
</evidence>
<feature type="transmembrane region" description="Helical" evidence="1">
    <location>
        <begin position="263"/>
        <end position="283"/>
    </location>
</feature>
<dbReference type="OrthoDB" id="140980at2"/>
<evidence type="ECO:0000256" key="1">
    <source>
        <dbReference type="SAM" id="Phobius"/>
    </source>
</evidence>
<evidence type="ECO:0000313" key="3">
    <source>
        <dbReference type="Proteomes" id="UP000249248"/>
    </source>
</evidence>
<dbReference type="PANTHER" id="PTHR43044">
    <property type="match status" value="1"/>
</dbReference>
<dbReference type="EMBL" id="QKSB01000001">
    <property type="protein sequence ID" value="PZE18906.1"/>
    <property type="molecule type" value="Genomic_DNA"/>
</dbReference>
<sequence length="406" mass="46800">MEFQISGKAKKSIITAAVVGLILFLVGVFTNNEPEYLKSRVISNFLIDSLFFLFISLGALFFLALQYATETGWSVAIKRVLEGVSSYVIIGAITVCAVFAYLSFTDGGYTVNDHGHHVGHVYEWMDHHMVENDAILQGKSGFLNKTFFWGATIVYFAIYLLFYRGFRKRSLQEDLEGGTKLHFKNFAKAALFLVLFGYTSSTFTWHWIMSIDAHWFSTLYGWYVFSGMWLTAMVCTMLLIMYLKGKGHLEKVNDSHIHDLGKWIFALSFLWSYLFFSQFMLYWYANMGEEVVYYLFRFENYKVIFWGMFIINFTIPMLILMSREAKRHAGILIVVCLIIIVGHWTDVYMLITPGVMGEHGKIGIIELGLFLVFASGFVFWVLNTLTKAPLMPKNHPYLDESKHHEI</sequence>